<evidence type="ECO:0000256" key="3">
    <source>
        <dbReference type="ARBA" id="ARBA00022737"/>
    </source>
</evidence>
<comment type="similarity">
    <text evidence="1">Belongs to the transferase hexapeptide repeat family.</text>
</comment>
<dbReference type="InterPro" id="IPR050179">
    <property type="entry name" value="Trans_hexapeptide_repeat"/>
</dbReference>
<dbReference type="RefSeq" id="WP_232064332.1">
    <property type="nucleotide sequence ID" value="NZ_LR699554.1"/>
</dbReference>
<evidence type="ECO:0000256" key="1">
    <source>
        <dbReference type="ARBA" id="ARBA00007274"/>
    </source>
</evidence>
<organism evidence="5 6">
    <name type="scientific">Paraburkholderia dioscoreae</name>
    <dbReference type="NCBI Taxonomy" id="2604047"/>
    <lineage>
        <taxon>Bacteria</taxon>
        <taxon>Pseudomonadati</taxon>
        <taxon>Pseudomonadota</taxon>
        <taxon>Betaproteobacteria</taxon>
        <taxon>Burkholderiales</taxon>
        <taxon>Burkholderiaceae</taxon>
        <taxon>Paraburkholderia</taxon>
    </lineage>
</organism>
<keyword evidence="3" id="KW-0677">Repeat</keyword>
<gene>
    <name evidence="5" type="ORF">PDMSB3_1364</name>
</gene>
<dbReference type="PANTHER" id="PTHR43300:SF11">
    <property type="entry name" value="ACETYLTRANSFERASE RV3034C-RELATED"/>
    <property type="match status" value="1"/>
</dbReference>
<evidence type="ECO:0000313" key="6">
    <source>
        <dbReference type="Proteomes" id="UP000325811"/>
    </source>
</evidence>
<evidence type="ECO:0000256" key="2">
    <source>
        <dbReference type="ARBA" id="ARBA00022679"/>
    </source>
</evidence>
<keyword evidence="4" id="KW-0012">Acyltransferase</keyword>
<dbReference type="PROSITE" id="PS00101">
    <property type="entry name" value="HEXAPEP_TRANSFERASES"/>
    <property type="match status" value="1"/>
</dbReference>
<dbReference type="EMBL" id="LR699554">
    <property type="protein sequence ID" value="VVD32655.1"/>
    <property type="molecule type" value="Genomic_DNA"/>
</dbReference>
<dbReference type="Gene3D" id="2.160.10.10">
    <property type="entry name" value="Hexapeptide repeat proteins"/>
    <property type="match status" value="1"/>
</dbReference>
<sequence>MKADLRAAMRSARRLFWRKMLRLNDVHSTVLFGGYGDISRDFHAGEYVYVGPGCRINPGVRVGSYSMLGPNVQIVGNDHIFDLPGVPIIFSGRPPFRPTHIGKDVWIGAGATILCGITIGDGAVVASGAVVTRDIEPFTVVGGVPARLIKRRFAISRDESIHKKMLEAPVAGGSYCAPVAVQQEA</sequence>
<evidence type="ECO:0000256" key="4">
    <source>
        <dbReference type="ARBA" id="ARBA00023315"/>
    </source>
</evidence>
<dbReference type="SUPFAM" id="SSF51161">
    <property type="entry name" value="Trimeric LpxA-like enzymes"/>
    <property type="match status" value="1"/>
</dbReference>
<evidence type="ECO:0000313" key="5">
    <source>
        <dbReference type="EMBL" id="VVD32655.1"/>
    </source>
</evidence>
<dbReference type="PANTHER" id="PTHR43300">
    <property type="entry name" value="ACETYLTRANSFERASE"/>
    <property type="match status" value="1"/>
</dbReference>
<dbReference type="InterPro" id="IPR011004">
    <property type="entry name" value="Trimer_LpxA-like_sf"/>
</dbReference>
<protein>
    <submittedName>
        <fullName evidence="5">Hexapeptide repeat of succinyl-transferase</fullName>
    </submittedName>
</protein>
<name>A0A5Q4YVY3_9BURK</name>
<reference evidence="5 6" key="1">
    <citation type="submission" date="2019-08" db="EMBL/GenBank/DDBJ databases">
        <authorList>
            <person name="Herpell B J."/>
        </authorList>
    </citation>
    <scope>NUCLEOTIDE SEQUENCE [LARGE SCALE GENOMIC DNA]</scope>
    <source>
        <strain evidence="6">Msb3</strain>
    </source>
</reference>
<accession>A0A5Q4YVY3</accession>
<dbReference type="CDD" id="cd04647">
    <property type="entry name" value="LbH_MAT_like"/>
    <property type="match status" value="1"/>
</dbReference>
<dbReference type="Pfam" id="PF00132">
    <property type="entry name" value="Hexapep"/>
    <property type="match status" value="1"/>
</dbReference>
<dbReference type="Proteomes" id="UP000325811">
    <property type="component" value="Chromosome II"/>
</dbReference>
<keyword evidence="6" id="KW-1185">Reference proteome</keyword>
<keyword evidence="2 5" id="KW-0808">Transferase</keyword>
<dbReference type="GO" id="GO:0016746">
    <property type="term" value="F:acyltransferase activity"/>
    <property type="evidence" value="ECO:0007669"/>
    <property type="project" value="UniProtKB-KW"/>
</dbReference>
<dbReference type="AlphaFoldDB" id="A0A5Q4YVY3"/>
<dbReference type="InterPro" id="IPR018357">
    <property type="entry name" value="Hexapep_transf_CS"/>
</dbReference>
<dbReference type="InterPro" id="IPR001451">
    <property type="entry name" value="Hexapep"/>
</dbReference>
<dbReference type="KEGG" id="pdio:PDMSB3_1364"/>
<proteinExistence type="inferred from homology"/>